<keyword evidence="3" id="KW-1185">Reference proteome</keyword>
<reference evidence="2" key="1">
    <citation type="submission" date="2021-09" db="EMBL/GenBank/DDBJ databases">
        <authorList>
            <person name="Martin H S."/>
        </authorList>
    </citation>
    <scope>NUCLEOTIDE SEQUENCE</scope>
</reference>
<comment type="caution">
    <text evidence="2">The sequence shown here is derived from an EMBL/GenBank/DDBJ whole genome shotgun (WGS) entry which is preliminary data.</text>
</comment>
<gene>
    <name evidence="2" type="ORF">DCHRY22_LOCUS15834</name>
</gene>
<dbReference type="AlphaFoldDB" id="A0A8J2WFE9"/>
<dbReference type="Proteomes" id="UP000789524">
    <property type="component" value="Unassembled WGS sequence"/>
</dbReference>
<proteinExistence type="predicted"/>
<accession>A0A8J2WFE9</accession>
<feature type="region of interest" description="Disordered" evidence="1">
    <location>
        <begin position="1"/>
        <end position="70"/>
    </location>
</feature>
<dbReference type="EMBL" id="CAKASE010000083">
    <property type="protein sequence ID" value="CAG9585419.1"/>
    <property type="molecule type" value="Genomic_DNA"/>
</dbReference>
<sequence length="70" mass="7465">MSRLGVEGGPRAPVHRTKGQLQITQSGARQSTSRCTPANRRPPLRTPLPAGTPAPHPPAPYPLGTRIRPP</sequence>
<feature type="compositionally biased region" description="Pro residues" evidence="1">
    <location>
        <begin position="44"/>
        <end position="61"/>
    </location>
</feature>
<evidence type="ECO:0000313" key="2">
    <source>
        <dbReference type="EMBL" id="CAG9585419.1"/>
    </source>
</evidence>
<protein>
    <submittedName>
        <fullName evidence="2">(African queen) hypothetical protein</fullName>
    </submittedName>
</protein>
<evidence type="ECO:0000256" key="1">
    <source>
        <dbReference type="SAM" id="MobiDB-lite"/>
    </source>
</evidence>
<feature type="compositionally biased region" description="Polar residues" evidence="1">
    <location>
        <begin position="19"/>
        <end position="36"/>
    </location>
</feature>
<organism evidence="2 3">
    <name type="scientific">Danaus chrysippus</name>
    <name type="common">African queen</name>
    <dbReference type="NCBI Taxonomy" id="151541"/>
    <lineage>
        <taxon>Eukaryota</taxon>
        <taxon>Metazoa</taxon>
        <taxon>Ecdysozoa</taxon>
        <taxon>Arthropoda</taxon>
        <taxon>Hexapoda</taxon>
        <taxon>Insecta</taxon>
        <taxon>Pterygota</taxon>
        <taxon>Neoptera</taxon>
        <taxon>Endopterygota</taxon>
        <taxon>Lepidoptera</taxon>
        <taxon>Glossata</taxon>
        <taxon>Ditrysia</taxon>
        <taxon>Papilionoidea</taxon>
        <taxon>Nymphalidae</taxon>
        <taxon>Danainae</taxon>
        <taxon>Danaini</taxon>
        <taxon>Danaina</taxon>
        <taxon>Danaus</taxon>
        <taxon>Anosia</taxon>
    </lineage>
</organism>
<dbReference type="OrthoDB" id="10519316at2759"/>
<evidence type="ECO:0000313" key="3">
    <source>
        <dbReference type="Proteomes" id="UP000789524"/>
    </source>
</evidence>
<name>A0A8J2WFE9_9NEOP</name>